<organism evidence="1">
    <name type="scientific">Klebsiella phage Hope</name>
    <dbReference type="NCBI Taxonomy" id="3350564"/>
    <lineage>
        <taxon>Viruses</taxon>
        <taxon>Duplodnaviria</taxon>
        <taxon>Heunggongvirae</taxon>
        <taxon>Uroviricota</taxon>
        <taxon>Caudoviricetes</taxon>
    </lineage>
</organism>
<reference evidence="1" key="1">
    <citation type="submission" date="2024-10" db="EMBL/GenBank/DDBJ databases">
        <authorList>
            <person name="Jemina J."/>
            <person name="Pratiankara J.K."/>
            <person name="Shobana S."/>
        </authorList>
    </citation>
    <scope>NUCLEOTIDE SEQUENCE</scope>
</reference>
<name>A0AB74UPE1_9CAUD</name>
<dbReference type="EMBL" id="PQ374180">
    <property type="protein sequence ID" value="XHV14952.1"/>
    <property type="molecule type" value="Genomic_DNA"/>
</dbReference>
<evidence type="ECO:0000313" key="1">
    <source>
        <dbReference type="EMBL" id="XHV14952.1"/>
    </source>
</evidence>
<gene>
    <name evidence="1" type="ORF">LOLGXRTD_CDS0038</name>
</gene>
<protein>
    <submittedName>
        <fullName evidence="1">Uncharacterized protein</fullName>
    </submittedName>
</protein>
<accession>A0AB74UPE1</accession>
<sequence length="47" mass="5117">MKENVYCCLGRCISGPKNYYTHTRPSLTLNAPQCPHRGCLAYKGGGG</sequence>
<proteinExistence type="predicted"/>